<name>A0A0L6VE01_9BASI</name>
<dbReference type="AlphaFoldDB" id="A0A0L6VE01"/>
<evidence type="ECO:0000313" key="2">
    <source>
        <dbReference type="EMBL" id="KNZ58944.1"/>
    </source>
</evidence>
<feature type="region of interest" description="Disordered" evidence="1">
    <location>
        <begin position="138"/>
        <end position="162"/>
    </location>
</feature>
<sequence>MEEISNIERRCEEYSQMDFPLEILKVHQYHPTTIPSSFLLLPPSNHPDTIHARDLVNYQITPLLGTPEIENLTGESSGCFEPTMLHICHSNTTTPMPRGITGSNDYQESIGASQKRGSLRGGKLGGRNKDHTLRVGYLRRRGNSREGGQERRGEEGRGGDKREGCWKRDYKEELERVNWEFKKKRNNTACIKAVFNNHQMIQVQYMRLLSRLISEEYKEEFVVLILIESQRREDTNLKYNKGGKVERRVEDKNRRIKKNGREISKDDLRLIRFLRVGGMKVLNQVGRVLKMVGGFPGSSIFVGQMTSPFDEIFGLLNIYMFWRRRWVLAGK</sequence>
<evidence type="ECO:0000256" key="1">
    <source>
        <dbReference type="SAM" id="MobiDB-lite"/>
    </source>
</evidence>
<comment type="caution">
    <text evidence="2">The sequence shown here is derived from an EMBL/GenBank/DDBJ whole genome shotgun (WGS) entry which is preliminary data.</text>
</comment>
<feature type="compositionally biased region" description="Basic and acidic residues" evidence="1">
    <location>
        <begin position="143"/>
        <end position="162"/>
    </location>
</feature>
<proteinExistence type="predicted"/>
<reference evidence="2 3" key="1">
    <citation type="submission" date="2015-08" db="EMBL/GenBank/DDBJ databases">
        <title>Next Generation Sequencing and Analysis of the Genome of Puccinia sorghi L Schw, the Causal Agent of Maize Common Rust.</title>
        <authorList>
            <person name="Rochi L."/>
            <person name="Burguener G."/>
            <person name="Darino M."/>
            <person name="Turjanski A."/>
            <person name="Kreff E."/>
            <person name="Dieguez M.J."/>
            <person name="Sacco F."/>
        </authorList>
    </citation>
    <scope>NUCLEOTIDE SEQUENCE [LARGE SCALE GENOMIC DNA]</scope>
    <source>
        <strain evidence="2 3">RO10H11247</strain>
    </source>
</reference>
<organism evidence="2 3">
    <name type="scientific">Puccinia sorghi</name>
    <dbReference type="NCBI Taxonomy" id="27349"/>
    <lineage>
        <taxon>Eukaryota</taxon>
        <taxon>Fungi</taxon>
        <taxon>Dikarya</taxon>
        <taxon>Basidiomycota</taxon>
        <taxon>Pucciniomycotina</taxon>
        <taxon>Pucciniomycetes</taxon>
        <taxon>Pucciniales</taxon>
        <taxon>Pucciniaceae</taxon>
        <taxon>Puccinia</taxon>
    </lineage>
</organism>
<dbReference type="VEuPathDB" id="FungiDB:VP01_1828g2"/>
<keyword evidence="3" id="KW-1185">Reference proteome</keyword>
<gene>
    <name evidence="2" type="ORF">VP01_1828g2</name>
</gene>
<evidence type="ECO:0000313" key="3">
    <source>
        <dbReference type="Proteomes" id="UP000037035"/>
    </source>
</evidence>
<accession>A0A0L6VE01</accession>
<protein>
    <submittedName>
        <fullName evidence="2">Uncharacterized protein</fullName>
    </submittedName>
</protein>
<dbReference type="Proteomes" id="UP000037035">
    <property type="component" value="Unassembled WGS sequence"/>
</dbReference>
<dbReference type="EMBL" id="LAVV01006646">
    <property type="protein sequence ID" value="KNZ58944.1"/>
    <property type="molecule type" value="Genomic_DNA"/>
</dbReference>